<dbReference type="PROSITE" id="PS51257">
    <property type="entry name" value="PROKAR_LIPOPROTEIN"/>
    <property type="match status" value="1"/>
</dbReference>
<evidence type="ECO:0000313" key="3">
    <source>
        <dbReference type="EMBL" id="NJW53018.1"/>
    </source>
</evidence>
<dbReference type="Pfam" id="PF14129">
    <property type="entry name" value="DUF4296"/>
    <property type="match status" value="1"/>
</dbReference>
<comment type="caution">
    <text evidence="3">The sequence shown here is derived from an EMBL/GenBank/DDBJ whole genome shotgun (WGS) entry which is preliminary data.</text>
</comment>
<feature type="domain" description="DUF4296" evidence="2">
    <location>
        <begin position="26"/>
        <end position="105"/>
    </location>
</feature>
<keyword evidence="1" id="KW-0175">Coiled coil</keyword>
<protein>
    <submittedName>
        <fullName evidence="3">DUF4296 domain-containing protein</fullName>
    </submittedName>
</protein>
<evidence type="ECO:0000313" key="4">
    <source>
        <dbReference type="Proteomes" id="UP000703674"/>
    </source>
</evidence>
<keyword evidence="4" id="KW-1185">Reference proteome</keyword>
<evidence type="ECO:0000256" key="1">
    <source>
        <dbReference type="SAM" id="Coils"/>
    </source>
</evidence>
<accession>A0ABX1D2X2</accession>
<name>A0ABX1D2X2_9FLAO</name>
<reference evidence="3 4" key="1">
    <citation type="submission" date="2020-03" db="EMBL/GenBank/DDBJ databases">
        <title>Salinimicrobium sp. nov, isolated from SCS.</title>
        <authorList>
            <person name="Cao W.R."/>
        </authorList>
    </citation>
    <scope>NUCLEOTIDE SEQUENCE [LARGE SCALE GENOMIC DNA]</scope>
    <source>
        <strain evidence="4">J15B91</strain>
    </source>
</reference>
<dbReference type="RefSeq" id="WP_168138121.1">
    <property type="nucleotide sequence ID" value="NZ_JAAVJR010000004.1"/>
</dbReference>
<evidence type="ECO:0000259" key="2">
    <source>
        <dbReference type="Pfam" id="PF14129"/>
    </source>
</evidence>
<organism evidence="3 4">
    <name type="scientific">Salinimicrobium oceani</name>
    <dbReference type="NCBI Taxonomy" id="2722702"/>
    <lineage>
        <taxon>Bacteria</taxon>
        <taxon>Pseudomonadati</taxon>
        <taxon>Bacteroidota</taxon>
        <taxon>Flavobacteriia</taxon>
        <taxon>Flavobacteriales</taxon>
        <taxon>Flavobacteriaceae</taxon>
        <taxon>Salinimicrobium</taxon>
    </lineage>
</organism>
<dbReference type="Proteomes" id="UP000703674">
    <property type="component" value="Unassembled WGS sequence"/>
</dbReference>
<dbReference type="EMBL" id="JAAVJR010000004">
    <property type="protein sequence ID" value="NJW53018.1"/>
    <property type="molecule type" value="Genomic_DNA"/>
</dbReference>
<proteinExistence type="predicted"/>
<feature type="coiled-coil region" evidence="1">
    <location>
        <begin position="89"/>
        <end position="130"/>
    </location>
</feature>
<gene>
    <name evidence="3" type="ORF">HC175_08795</name>
</gene>
<sequence length="168" mass="19727">MKKFSILAISLMLLTSCQEVKRMSKPDDLIAEDKMVEILTEISLLHGARSYNKNLMEEKGINPYPYLMKKFSIDSAQLVRSNNYYAENYKEYQKIYDRVQQRLEVLVKKYDSLRVIEEKIRDSIKELEKEDSLVGPEADSLRQDSVFRSLPPPVSRRRGNIQFRDTIN</sequence>
<dbReference type="InterPro" id="IPR025381">
    <property type="entry name" value="DUF4296"/>
</dbReference>